<organism evidence="3">
    <name type="scientific">candidate division WOR-3 bacterium</name>
    <dbReference type="NCBI Taxonomy" id="2052148"/>
    <lineage>
        <taxon>Bacteria</taxon>
        <taxon>Bacteria division WOR-3</taxon>
    </lineage>
</organism>
<feature type="transmembrane region" description="Helical" evidence="1">
    <location>
        <begin position="387"/>
        <end position="407"/>
    </location>
</feature>
<dbReference type="InterPro" id="IPR011853">
    <property type="entry name" value="TRAP_DctM-Dct_fused"/>
</dbReference>
<feature type="transmembrane region" description="Helical" evidence="1">
    <location>
        <begin position="56"/>
        <end position="75"/>
    </location>
</feature>
<feature type="transmembrane region" description="Helical" evidence="1">
    <location>
        <begin position="325"/>
        <end position="343"/>
    </location>
</feature>
<feature type="transmembrane region" description="Helical" evidence="1">
    <location>
        <begin position="7"/>
        <end position="27"/>
    </location>
</feature>
<comment type="caution">
    <text evidence="3">The sequence shown here is derived from an EMBL/GenBank/DDBJ whole genome shotgun (WGS) entry which is preliminary data.</text>
</comment>
<feature type="transmembrane region" description="Helical" evidence="1">
    <location>
        <begin position="33"/>
        <end position="49"/>
    </location>
</feature>
<feature type="transmembrane region" description="Helical" evidence="1">
    <location>
        <begin position="515"/>
        <end position="537"/>
    </location>
</feature>
<dbReference type="PANTHER" id="PTHR43849:SF2">
    <property type="entry name" value="BLL3936 PROTEIN"/>
    <property type="match status" value="1"/>
</dbReference>
<evidence type="ECO:0000259" key="2">
    <source>
        <dbReference type="Pfam" id="PF06808"/>
    </source>
</evidence>
<feature type="transmembrane region" description="Helical" evidence="1">
    <location>
        <begin position="285"/>
        <end position="304"/>
    </location>
</feature>
<gene>
    <name evidence="3" type="ORF">ENQ77_01265</name>
</gene>
<feature type="transmembrane region" description="Helical" evidence="1">
    <location>
        <begin position="248"/>
        <end position="273"/>
    </location>
</feature>
<dbReference type="PANTHER" id="PTHR43849">
    <property type="entry name" value="BLL3936 PROTEIN"/>
    <property type="match status" value="1"/>
</dbReference>
<protein>
    <submittedName>
        <fullName evidence="3">TRAP transporter permease</fullName>
    </submittedName>
</protein>
<reference evidence="3" key="1">
    <citation type="journal article" date="2020" name="mSystems">
        <title>Genome- and Community-Level Interaction Insights into Carbon Utilization and Element Cycling Functions of Hydrothermarchaeota in Hydrothermal Sediment.</title>
        <authorList>
            <person name="Zhou Z."/>
            <person name="Liu Y."/>
            <person name="Xu W."/>
            <person name="Pan J."/>
            <person name="Luo Z.H."/>
            <person name="Li M."/>
        </authorList>
    </citation>
    <scope>NUCLEOTIDE SEQUENCE [LARGE SCALE GENOMIC DNA]</scope>
    <source>
        <strain evidence="3">SpSt-34</strain>
    </source>
</reference>
<dbReference type="EMBL" id="DSOL01000032">
    <property type="protein sequence ID" value="HEN27302.1"/>
    <property type="molecule type" value="Genomic_DNA"/>
</dbReference>
<keyword evidence="1" id="KW-0472">Membrane</keyword>
<keyword evidence="1" id="KW-0812">Transmembrane</keyword>
<feature type="domain" description="TRAP C4-dicarboxylate transport system permease DctM subunit" evidence="2">
    <location>
        <begin position="102"/>
        <end position="538"/>
    </location>
</feature>
<feature type="transmembrane region" description="Helical" evidence="1">
    <location>
        <begin position="464"/>
        <end position="495"/>
    </location>
</feature>
<dbReference type="InterPro" id="IPR010656">
    <property type="entry name" value="DctM"/>
</dbReference>
<evidence type="ECO:0000256" key="1">
    <source>
        <dbReference type="SAM" id="Phobius"/>
    </source>
</evidence>
<feature type="transmembrane region" description="Helical" evidence="1">
    <location>
        <begin position="152"/>
        <end position="178"/>
    </location>
</feature>
<proteinExistence type="predicted"/>
<feature type="transmembrane region" description="Helical" evidence="1">
    <location>
        <begin position="544"/>
        <end position="565"/>
    </location>
</feature>
<dbReference type="AlphaFoldDB" id="A0A7C2K2H0"/>
<feature type="transmembrane region" description="Helical" evidence="1">
    <location>
        <begin position="87"/>
        <end position="107"/>
    </location>
</feature>
<evidence type="ECO:0000313" key="3">
    <source>
        <dbReference type="EMBL" id="HEN27302.1"/>
    </source>
</evidence>
<feature type="transmembrane region" description="Helical" evidence="1">
    <location>
        <begin position="571"/>
        <end position="601"/>
    </location>
</feature>
<dbReference type="NCBIfam" id="TIGR02123">
    <property type="entry name" value="TRAP_fused"/>
    <property type="match status" value="1"/>
</dbReference>
<accession>A0A7C2K2H0</accession>
<sequence length="610" mass="65956">MRKVIKGIGVGLCMFHLYTALFGSLEALQQRSLHLWFVLVIAFLTKPFFKKGKYTLWFDVCWILSVCACILYIFVQHEWIVSERFALITPLTFLEKILAIIAIAAVLEATRRIVGWSLFIVTLVFLVYPFVGPLLKGILYSHPVKIEELLDFQYLGTAGIFGIPLGVSATEIAVFIIFGSVMLQTGISELINNVAYSIAGRSSGGPAKIAVVASSLFGTISGSGTANVVTTGTFTIPMMKKIGYKPHFAGAIEAVASTGGQIMPPIMGAAAFVMSAFSGIPYSNIIVYGIVPAILYYTGLYATVHLEALRAKIPPSEVKPNIWKTLRDYAHMVIPIIVLLYLLFSGFSVRFAGGMGVITAIIVAQMRSTTRLNLWKILEALENGAKNLAMVGVACASASMIVGVVDFTGLGQRIGAGFMELTGGNLWLGLLLGMLLAILLGTGMPTTAAYVIQAATVVPSLIKMGLLPIVAHMFCFYFSCLSLITPPVAITAYAASAIAGSSIWKTGWTAFKIGLGAYLVPFAFAYNPSLLLIGSVWEIFHTIVTAFLGIMCLVIGIEGFLWIPLKFWERLIAVGAAIFLITPSLTTILPGVLLMMIIFVIQFKKKKSNF</sequence>
<feature type="transmembrane region" description="Helical" evidence="1">
    <location>
        <begin position="427"/>
        <end position="452"/>
    </location>
</feature>
<feature type="transmembrane region" description="Helical" evidence="1">
    <location>
        <begin position="114"/>
        <end position="132"/>
    </location>
</feature>
<name>A0A7C2K2H0_UNCW3</name>
<dbReference type="Pfam" id="PF06808">
    <property type="entry name" value="DctM"/>
    <property type="match status" value="1"/>
</dbReference>
<keyword evidence="1" id="KW-1133">Transmembrane helix</keyword>